<dbReference type="EC" id="3.5.2.6" evidence="3 6"/>
<evidence type="ECO:0000256" key="3">
    <source>
        <dbReference type="ARBA" id="ARBA00012865"/>
    </source>
</evidence>
<gene>
    <name evidence="8" type="primary">bla</name>
    <name evidence="8" type="ORF">FXV83_06125</name>
</gene>
<comment type="catalytic activity">
    <reaction evidence="1 6">
        <text>a beta-lactam + H2O = a substituted beta-amino acid</text>
        <dbReference type="Rhea" id="RHEA:20401"/>
        <dbReference type="ChEBI" id="CHEBI:15377"/>
        <dbReference type="ChEBI" id="CHEBI:35627"/>
        <dbReference type="ChEBI" id="CHEBI:140347"/>
        <dbReference type="EC" id="3.5.2.6"/>
    </reaction>
</comment>
<keyword evidence="4 6" id="KW-0378">Hydrolase</keyword>
<dbReference type="Gene3D" id="3.40.710.10">
    <property type="entry name" value="DD-peptidase/beta-lactamase superfamily"/>
    <property type="match status" value="1"/>
</dbReference>
<evidence type="ECO:0000313" key="8">
    <source>
        <dbReference type="EMBL" id="TYO67539.1"/>
    </source>
</evidence>
<sequence>MNMLMRRQFGLGFLGIAAALVLPQSNESCAAGERKSPLEEELARIERDSLGRLGVAVLDTETGLETGLRAGERFPMCSTFKCLASAAVLKRVDRAELGLEQLIRFEAKDVVQYSPATKDRVAAGMTLAEICEAALTQSDNTAGNLLLRQIGGPDGLTSFLRSLGDNVSRLDRWEVELNEALPDDPRDTTSPAAMLQNLHRLMVGDALSAASRQRLTDWMVANKTGDTRLRAGVPRGWRVADKTGAGDRGTTNDVGVFWPPGRKPVLVAAYLTGSQGSPEKRNATIAEVGRLVAETVVGQAVK</sequence>
<name>A0A5S4YXG9_9BRAD</name>
<dbReference type="PANTHER" id="PTHR35333">
    <property type="entry name" value="BETA-LACTAMASE"/>
    <property type="match status" value="1"/>
</dbReference>
<dbReference type="InterPro" id="IPR023650">
    <property type="entry name" value="Beta-lactam_class-A_AS"/>
</dbReference>
<keyword evidence="9" id="KW-1185">Reference proteome</keyword>
<evidence type="ECO:0000256" key="4">
    <source>
        <dbReference type="ARBA" id="ARBA00022801"/>
    </source>
</evidence>
<evidence type="ECO:0000256" key="5">
    <source>
        <dbReference type="ARBA" id="ARBA00023251"/>
    </source>
</evidence>
<accession>A0A5S4YXG9</accession>
<evidence type="ECO:0000256" key="2">
    <source>
        <dbReference type="ARBA" id="ARBA00009009"/>
    </source>
</evidence>
<dbReference type="InterPro" id="IPR000871">
    <property type="entry name" value="Beta-lactam_class-A"/>
</dbReference>
<dbReference type="NCBIfam" id="NF033103">
    <property type="entry name" value="bla_class_A"/>
    <property type="match status" value="1"/>
</dbReference>
<organism evidence="8 9">
    <name type="scientific">Bradyrhizobium hipponense</name>
    <dbReference type="NCBI Taxonomy" id="2605638"/>
    <lineage>
        <taxon>Bacteria</taxon>
        <taxon>Pseudomonadati</taxon>
        <taxon>Pseudomonadota</taxon>
        <taxon>Alphaproteobacteria</taxon>
        <taxon>Hyphomicrobiales</taxon>
        <taxon>Nitrobacteraceae</taxon>
        <taxon>Bradyrhizobium</taxon>
    </lineage>
</organism>
<dbReference type="EMBL" id="VSTH01000018">
    <property type="protein sequence ID" value="TYO67539.1"/>
    <property type="molecule type" value="Genomic_DNA"/>
</dbReference>
<dbReference type="PRINTS" id="PR00118">
    <property type="entry name" value="BLACTAMASEA"/>
</dbReference>
<dbReference type="Proteomes" id="UP000324797">
    <property type="component" value="Unassembled WGS sequence"/>
</dbReference>
<comment type="caution">
    <text evidence="8">The sequence shown here is derived from an EMBL/GenBank/DDBJ whole genome shotgun (WGS) entry which is preliminary data.</text>
</comment>
<dbReference type="GO" id="GO:0008800">
    <property type="term" value="F:beta-lactamase activity"/>
    <property type="evidence" value="ECO:0007669"/>
    <property type="project" value="UniProtKB-UniRule"/>
</dbReference>
<dbReference type="InterPro" id="IPR012338">
    <property type="entry name" value="Beta-lactam/transpept-like"/>
</dbReference>
<dbReference type="AlphaFoldDB" id="A0A5S4YXG9"/>
<reference evidence="8 9" key="1">
    <citation type="submission" date="2019-08" db="EMBL/GenBank/DDBJ databases">
        <title>Bradyrhizobium hipponensis sp. nov., a rhizobium isolated from a Lupinus angustifolius root nodule in Tunisia.</title>
        <authorList>
            <person name="Off K."/>
            <person name="Rejili M."/>
            <person name="Mars M."/>
            <person name="Brachmann A."/>
            <person name="Marin M."/>
        </authorList>
    </citation>
    <scope>NUCLEOTIDE SEQUENCE [LARGE SCALE GENOMIC DNA]</scope>
    <source>
        <strain evidence="9">aSej3</strain>
    </source>
</reference>
<dbReference type="GO" id="GO:0046677">
    <property type="term" value="P:response to antibiotic"/>
    <property type="evidence" value="ECO:0007669"/>
    <property type="project" value="UniProtKB-UniRule"/>
</dbReference>
<evidence type="ECO:0000256" key="1">
    <source>
        <dbReference type="ARBA" id="ARBA00001526"/>
    </source>
</evidence>
<proteinExistence type="inferred from homology"/>
<dbReference type="SUPFAM" id="SSF56601">
    <property type="entry name" value="beta-lactamase/transpeptidase-like"/>
    <property type="match status" value="1"/>
</dbReference>
<evidence type="ECO:0000313" key="9">
    <source>
        <dbReference type="Proteomes" id="UP000324797"/>
    </source>
</evidence>
<protein>
    <recommendedName>
        <fullName evidence="3 6">Beta-lactamase</fullName>
        <ecNumber evidence="3 6">3.5.2.6</ecNumber>
    </recommendedName>
</protein>
<dbReference type="PANTHER" id="PTHR35333:SF3">
    <property type="entry name" value="BETA-LACTAMASE-TYPE TRANSPEPTIDASE FOLD CONTAINING PROTEIN"/>
    <property type="match status" value="1"/>
</dbReference>
<dbReference type="PROSITE" id="PS00146">
    <property type="entry name" value="BETA_LACTAMASE_A"/>
    <property type="match status" value="1"/>
</dbReference>
<evidence type="ECO:0000256" key="6">
    <source>
        <dbReference type="RuleBase" id="RU361140"/>
    </source>
</evidence>
<keyword evidence="5 6" id="KW-0046">Antibiotic resistance</keyword>
<dbReference type="Pfam" id="PF13354">
    <property type="entry name" value="Beta-lactamase2"/>
    <property type="match status" value="1"/>
</dbReference>
<dbReference type="InterPro" id="IPR045155">
    <property type="entry name" value="Beta-lactam_cat"/>
</dbReference>
<comment type="similarity">
    <text evidence="2 6">Belongs to the class-A beta-lactamase family.</text>
</comment>
<evidence type="ECO:0000259" key="7">
    <source>
        <dbReference type="Pfam" id="PF13354"/>
    </source>
</evidence>
<feature type="domain" description="Beta-lactamase class A catalytic" evidence="7">
    <location>
        <begin position="54"/>
        <end position="270"/>
    </location>
</feature>
<dbReference type="GO" id="GO:0030655">
    <property type="term" value="P:beta-lactam antibiotic catabolic process"/>
    <property type="evidence" value="ECO:0007669"/>
    <property type="project" value="InterPro"/>
</dbReference>